<protein>
    <recommendedName>
        <fullName evidence="2">FIST C-domain domain-containing protein</fullName>
    </recommendedName>
</protein>
<feature type="region of interest" description="Disordered" evidence="1">
    <location>
        <begin position="87"/>
        <end position="114"/>
    </location>
</feature>
<dbReference type="Pfam" id="PF10442">
    <property type="entry name" value="FIST_C"/>
    <property type="match status" value="1"/>
</dbReference>
<organism evidence="3">
    <name type="scientific">Helicotheca tamesis</name>
    <dbReference type="NCBI Taxonomy" id="374047"/>
    <lineage>
        <taxon>Eukaryota</taxon>
        <taxon>Sar</taxon>
        <taxon>Stramenopiles</taxon>
        <taxon>Ochrophyta</taxon>
        <taxon>Bacillariophyta</taxon>
        <taxon>Mediophyceae</taxon>
        <taxon>Lithodesmiophycidae</taxon>
        <taxon>Lithodesmiales</taxon>
        <taxon>Lithodesmiaceae</taxon>
        <taxon>Helicotheca</taxon>
    </lineage>
</organism>
<evidence type="ECO:0000259" key="2">
    <source>
        <dbReference type="SMART" id="SM01204"/>
    </source>
</evidence>
<dbReference type="InterPro" id="IPR013702">
    <property type="entry name" value="FIST_domain_N"/>
</dbReference>
<feature type="region of interest" description="Disordered" evidence="1">
    <location>
        <begin position="166"/>
        <end position="189"/>
    </location>
</feature>
<name>A0A7S2N2P5_9STRA</name>
<evidence type="ECO:0000313" key="3">
    <source>
        <dbReference type="EMBL" id="CAD9516370.1"/>
    </source>
</evidence>
<dbReference type="Pfam" id="PF08495">
    <property type="entry name" value="FIST"/>
    <property type="match status" value="1"/>
</dbReference>
<dbReference type="EMBL" id="HBGV01018566">
    <property type="protein sequence ID" value="CAD9516370.1"/>
    <property type="molecule type" value="Transcribed_RNA"/>
</dbReference>
<feature type="region of interest" description="Disordered" evidence="1">
    <location>
        <begin position="36"/>
        <end position="67"/>
    </location>
</feature>
<proteinExistence type="predicted"/>
<feature type="compositionally biased region" description="Polar residues" evidence="1">
    <location>
        <begin position="41"/>
        <end position="50"/>
    </location>
</feature>
<dbReference type="SMART" id="SM01204">
    <property type="entry name" value="FIST_C"/>
    <property type="match status" value="1"/>
</dbReference>
<dbReference type="PANTHER" id="PTHR14939:SF5">
    <property type="entry name" value="F-BOX ONLY PROTEIN 22"/>
    <property type="match status" value="1"/>
</dbReference>
<feature type="domain" description="FIST C-domain" evidence="2">
    <location>
        <begin position="366"/>
        <end position="542"/>
    </location>
</feature>
<reference evidence="3" key="1">
    <citation type="submission" date="2021-01" db="EMBL/GenBank/DDBJ databases">
        <authorList>
            <person name="Corre E."/>
            <person name="Pelletier E."/>
            <person name="Niang G."/>
            <person name="Scheremetjew M."/>
            <person name="Finn R."/>
            <person name="Kale V."/>
            <person name="Holt S."/>
            <person name="Cochrane G."/>
            <person name="Meng A."/>
            <person name="Brown T."/>
            <person name="Cohen L."/>
        </authorList>
    </citation>
    <scope>NUCLEOTIDE SEQUENCE</scope>
    <source>
        <strain evidence="3">CCMP826</strain>
    </source>
</reference>
<feature type="region of interest" description="Disordered" evidence="1">
    <location>
        <begin position="247"/>
        <end position="273"/>
    </location>
</feature>
<dbReference type="PANTHER" id="PTHR14939">
    <property type="entry name" value="F-BOX ONLY PROTEIN 22"/>
    <property type="match status" value="1"/>
</dbReference>
<evidence type="ECO:0000256" key="1">
    <source>
        <dbReference type="SAM" id="MobiDB-lite"/>
    </source>
</evidence>
<dbReference type="AlphaFoldDB" id="A0A7S2N2P5"/>
<accession>A0A7S2N2P5</accession>
<sequence>MVIIIVDLIAMVETAATATHHHYHLSNSNSDNYVIPPKKSFLNSNPSTANNDKDDSSSKKKKPFWRTAVARNRNPSIAIEELFQVASKHHNKQSSSSQGNDKQKNDYLSSLSSSQEDGGRSLALLFVGPSHASSFPDIVKQASEQLNEISSSATFVAVVGAGVIGGGEEVDTAPPPPSTSTEKAKEEEEDSYAMSLLYGIIPSTAAATGFCVTNASGPNPSMGGNNMAKAPSYLIFADPWSPLDDILSNLQKGDDSSDDDDDKQSPIIAGGISCPPLTAQGTVAPNCESTVALDGLPLPRGSAVGICLTGSLGLQTIVAQGCRGVGPSYTVTSVASTEPAAGNKGEDGMGKVTKGNVVMRLDDEPALHRLAEVTEQASDADKALLRSGWLLCGLSDESSSSSSVSDEEAIQSPRDFLIRQVMGLVPDAKAIVIGSREISLGDTFRFFVRDANTAKEDLNLMVRRAKTERLFNMGDSSGVPLAALQVSCVARGRSLYGRSNVDLEMIEELVEGAVMEDDDEDEEDVPPPPVAGFFANGEIGPVGLSGFGSSSPLSSSSSGTSSSGTHVHGFTAVTAVLCDFSSEQKSDGKATVGSSKSLISESTIISTFENDLGDDAWG</sequence>
<dbReference type="InterPro" id="IPR019494">
    <property type="entry name" value="FIST_C"/>
</dbReference>
<gene>
    <name evidence="3" type="ORF">HTAM1171_LOCUS11487</name>
</gene>